<proteinExistence type="predicted"/>
<dbReference type="Proteomes" id="UP000253741">
    <property type="component" value="Unassembled WGS sequence"/>
</dbReference>
<feature type="region of interest" description="Disordered" evidence="1">
    <location>
        <begin position="1"/>
        <end position="26"/>
    </location>
</feature>
<gene>
    <name evidence="2" type="ORF">DVH02_19250</name>
</gene>
<evidence type="ECO:0000313" key="3">
    <source>
        <dbReference type="Proteomes" id="UP000253741"/>
    </source>
</evidence>
<feature type="region of interest" description="Disordered" evidence="1">
    <location>
        <begin position="88"/>
        <end position="118"/>
    </location>
</feature>
<evidence type="ECO:0000256" key="1">
    <source>
        <dbReference type="SAM" id="MobiDB-lite"/>
    </source>
</evidence>
<protein>
    <submittedName>
        <fullName evidence="2">Uncharacterized protein</fullName>
    </submittedName>
</protein>
<keyword evidence="3" id="KW-1185">Reference proteome</keyword>
<dbReference type="EMBL" id="QQNA01000150">
    <property type="protein sequence ID" value="RDG36565.1"/>
    <property type="molecule type" value="Genomic_DNA"/>
</dbReference>
<accession>A0A370BAV4</accession>
<sequence>MNPSTHPVGGRLTKRATTPLNQGGGGRCAWLRSAPGVFGRARVAALELVTGGPDGGDRSASRAGTPDADSVDRVLDGVSDLAVLERRAGEPAVMVPERSSGRGLAGPVRAGAPLTSSG</sequence>
<dbReference type="RefSeq" id="WP_114625065.1">
    <property type="nucleotide sequence ID" value="NZ_QQNA01000150.1"/>
</dbReference>
<evidence type="ECO:0000313" key="2">
    <source>
        <dbReference type="EMBL" id="RDG36565.1"/>
    </source>
</evidence>
<organism evidence="2 3">
    <name type="scientific">Streptomyces corynorhini</name>
    <dbReference type="NCBI Taxonomy" id="2282652"/>
    <lineage>
        <taxon>Bacteria</taxon>
        <taxon>Bacillati</taxon>
        <taxon>Actinomycetota</taxon>
        <taxon>Actinomycetes</taxon>
        <taxon>Kitasatosporales</taxon>
        <taxon>Streptomycetaceae</taxon>
        <taxon>Streptomyces</taxon>
    </lineage>
</organism>
<comment type="caution">
    <text evidence="2">The sequence shown here is derived from an EMBL/GenBank/DDBJ whole genome shotgun (WGS) entry which is preliminary data.</text>
</comment>
<reference evidence="2 3" key="1">
    <citation type="submission" date="2018-07" db="EMBL/GenBank/DDBJ databases">
        <title>Streptomyces species from bats.</title>
        <authorList>
            <person name="Dunlap C."/>
        </authorList>
    </citation>
    <scope>NUCLEOTIDE SEQUENCE [LARGE SCALE GENOMIC DNA]</scope>
    <source>
        <strain evidence="2 3">AC230</strain>
    </source>
</reference>
<name>A0A370BAV4_9ACTN</name>
<dbReference type="AlphaFoldDB" id="A0A370BAV4"/>
<dbReference type="OrthoDB" id="3638028at2"/>
<feature type="region of interest" description="Disordered" evidence="1">
    <location>
        <begin position="49"/>
        <end position="72"/>
    </location>
</feature>